<keyword evidence="1" id="KW-1133">Transmembrane helix</keyword>
<evidence type="ECO:0000313" key="3">
    <source>
        <dbReference type="Proteomes" id="UP000471465"/>
    </source>
</evidence>
<reference evidence="2 3" key="1">
    <citation type="submission" date="2019-09" db="EMBL/GenBank/DDBJ databases">
        <title>Draft genome sequence of Psychrobacter nivimaris LAMA 639, in search for biotechnological relevant genes.</title>
        <authorList>
            <person name="Lima A.O.S."/>
            <person name="Staloch B.E.K."/>
            <person name="Freitas R.C."/>
            <person name="Niero H."/>
            <person name="Silva M.A.C."/>
        </authorList>
    </citation>
    <scope>NUCLEOTIDE SEQUENCE [LARGE SCALE GENOMIC DNA]</scope>
    <source>
        <strain evidence="2 3">LAMA 639</strain>
    </source>
</reference>
<accession>A0A6N7BU61</accession>
<dbReference type="InterPro" id="IPR053771">
    <property type="entry name" value="AciT"/>
</dbReference>
<comment type="caution">
    <text evidence="2">The sequence shown here is derived from an EMBL/GenBank/DDBJ whole genome shotgun (WGS) entry which is preliminary data.</text>
</comment>
<keyword evidence="3" id="KW-1185">Reference proteome</keyword>
<evidence type="ECO:0000313" key="2">
    <source>
        <dbReference type="EMBL" id="KAF0567589.1"/>
    </source>
</evidence>
<dbReference type="NCBIfam" id="NF045538">
    <property type="entry name" value="AciT"/>
    <property type="match status" value="1"/>
</dbReference>
<protein>
    <submittedName>
        <fullName evidence="2">Uncharacterized protein</fullName>
    </submittedName>
</protein>
<dbReference type="Proteomes" id="UP000471465">
    <property type="component" value="Unassembled WGS sequence"/>
</dbReference>
<feature type="transmembrane region" description="Helical" evidence="1">
    <location>
        <begin position="13"/>
        <end position="34"/>
    </location>
</feature>
<sequence>MLMTIFSFIGVEAWSGAAWLGYGLLASLVVVLALSSYRWLLLYLFGGMAYWFTVELIQNILTGRPMLMELSSWHRYIIAMGISWLPLAAWVLYRALRYDDVSQTVSQQRELEAARYIEHTPVYDDNYQPRFR</sequence>
<feature type="transmembrane region" description="Helical" evidence="1">
    <location>
        <begin position="73"/>
        <end position="93"/>
    </location>
</feature>
<organism evidence="2 3">
    <name type="scientific">Psychrobacter nivimaris</name>
    <dbReference type="NCBI Taxonomy" id="281738"/>
    <lineage>
        <taxon>Bacteria</taxon>
        <taxon>Pseudomonadati</taxon>
        <taxon>Pseudomonadota</taxon>
        <taxon>Gammaproteobacteria</taxon>
        <taxon>Moraxellales</taxon>
        <taxon>Moraxellaceae</taxon>
        <taxon>Psychrobacter</taxon>
    </lineage>
</organism>
<proteinExistence type="predicted"/>
<keyword evidence="1" id="KW-0472">Membrane</keyword>
<evidence type="ECO:0000256" key="1">
    <source>
        <dbReference type="SAM" id="Phobius"/>
    </source>
</evidence>
<dbReference type="EMBL" id="VZIZ01000040">
    <property type="protein sequence ID" value="KAF0567589.1"/>
    <property type="molecule type" value="Genomic_DNA"/>
</dbReference>
<keyword evidence="1" id="KW-0812">Transmembrane</keyword>
<dbReference type="AlphaFoldDB" id="A0A6N7BU61"/>
<name>A0A6N7BU61_9GAMM</name>
<gene>
    <name evidence="2" type="ORF">FQV37_2034</name>
</gene>
<feature type="transmembrane region" description="Helical" evidence="1">
    <location>
        <begin position="41"/>
        <end position="61"/>
    </location>
</feature>